<comment type="caution">
    <text evidence="2">The sequence shown here is derived from an EMBL/GenBank/DDBJ whole genome shotgun (WGS) entry which is preliminary data.</text>
</comment>
<sequence>MYRRLGRHVRRWSSSAKSTRNDSFHSSAPSTLRVTKTYGADKHEAELDSTLARLIGSDWGDRSRQPVSLPMRLYWIVFTVVLGNGLYTYFTGKDELFLVEKFTRKADEKMGIQEEEKEFRTIADGCKKDNSNGEVAIVKPNEKNVSMLQSSVSGLPFIVPSMSLQITGTTAKADCTGDGALKDEVELSMRMIDIQKEQIKLQLKRL</sequence>
<organism evidence="2 3">
    <name type="scientific">Peronospora destructor</name>
    <dbReference type="NCBI Taxonomy" id="86335"/>
    <lineage>
        <taxon>Eukaryota</taxon>
        <taxon>Sar</taxon>
        <taxon>Stramenopiles</taxon>
        <taxon>Oomycota</taxon>
        <taxon>Peronosporomycetes</taxon>
        <taxon>Peronosporales</taxon>
        <taxon>Peronosporaceae</taxon>
        <taxon>Peronospora</taxon>
    </lineage>
</organism>
<evidence type="ECO:0000313" key="2">
    <source>
        <dbReference type="EMBL" id="CAI5744564.1"/>
    </source>
</evidence>
<proteinExistence type="predicted"/>
<dbReference type="Proteomes" id="UP001162029">
    <property type="component" value="Unassembled WGS sequence"/>
</dbReference>
<evidence type="ECO:0000256" key="1">
    <source>
        <dbReference type="SAM" id="Phobius"/>
    </source>
</evidence>
<keyword evidence="1" id="KW-0812">Transmembrane</keyword>
<keyword evidence="1" id="KW-1133">Transmembrane helix</keyword>
<reference evidence="2" key="1">
    <citation type="submission" date="2022-12" db="EMBL/GenBank/DDBJ databases">
        <authorList>
            <person name="Webb A."/>
        </authorList>
    </citation>
    <scope>NUCLEOTIDE SEQUENCE</scope>
    <source>
        <strain evidence="2">Pd1</strain>
    </source>
</reference>
<protein>
    <submittedName>
        <fullName evidence="2">Uncharacterized protein</fullName>
    </submittedName>
</protein>
<feature type="transmembrane region" description="Helical" evidence="1">
    <location>
        <begin position="72"/>
        <end position="90"/>
    </location>
</feature>
<gene>
    <name evidence="2" type="ORF">PDE001_LOCUS9707</name>
</gene>
<keyword evidence="1" id="KW-0472">Membrane</keyword>
<dbReference type="AlphaFoldDB" id="A0AAV0VCU1"/>
<name>A0AAV0VCU1_9STRA</name>
<keyword evidence="3" id="KW-1185">Reference proteome</keyword>
<accession>A0AAV0VCU1</accession>
<dbReference type="EMBL" id="CANTFM010002147">
    <property type="protein sequence ID" value="CAI5744564.1"/>
    <property type="molecule type" value="Genomic_DNA"/>
</dbReference>
<evidence type="ECO:0000313" key="3">
    <source>
        <dbReference type="Proteomes" id="UP001162029"/>
    </source>
</evidence>